<evidence type="ECO:0000259" key="13">
    <source>
        <dbReference type="PROSITE" id="PS51192"/>
    </source>
</evidence>
<dbReference type="PROSITE" id="PS51061">
    <property type="entry name" value="R3H"/>
    <property type="match status" value="1"/>
</dbReference>
<keyword evidence="4" id="KW-0378">Hydrolase</keyword>
<evidence type="ECO:0000313" key="16">
    <source>
        <dbReference type="Proteomes" id="UP000792457"/>
    </source>
</evidence>
<dbReference type="SMART" id="SM00490">
    <property type="entry name" value="HELICc"/>
    <property type="match status" value="1"/>
</dbReference>
<feature type="repeat" description="ANK" evidence="9">
    <location>
        <begin position="457"/>
        <end position="489"/>
    </location>
</feature>
<dbReference type="InterPro" id="IPR007275">
    <property type="entry name" value="YTH_domain"/>
</dbReference>
<dbReference type="Pfam" id="PF04146">
    <property type="entry name" value="YTH"/>
    <property type="match status" value="1"/>
</dbReference>
<dbReference type="FunFam" id="3.30.1370.50:FF:000002">
    <property type="entry name" value="Immunoglobulin mu DNA-binding protein 2"/>
    <property type="match status" value="1"/>
</dbReference>
<dbReference type="InterPro" id="IPR036867">
    <property type="entry name" value="R3H_dom_sf"/>
</dbReference>
<dbReference type="InterPro" id="IPR059023">
    <property type="entry name" value="RNA_hel_CTD"/>
</dbReference>
<proteinExistence type="inferred from homology"/>
<dbReference type="OrthoDB" id="6103986at2759"/>
<dbReference type="InterPro" id="IPR011545">
    <property type="entry name" value="DEAD/DEAH_box_helicase_dom"/>
</dbReference>
<dbReference type="Pfam" id="PF12796">
    <property type="entry name" value="Ank_2"/>
    <property type="match status" value="1"/>
</dbReference>
<evidence type="ECO:0000313" key="15">
    <source>
        <dbReference type="EMBL" id="KAG8226725.1"/>
    </source>
</evidence>
<dbReference type="Gene3D" id="1.20.120.1080">
    <property type="match status" value="1"/>
</dbReference>
<evidence type="ECO:0000256" key="2">
    <source>
        <dbReference type="ARBA" id="ARBA00008792"/>
    </source>
</evidence>
<keyword evidence="16" id="KW-1185">Reference proteome</keyword>
<name>A0A8K0K3P4_LADFU</name>
<dbReference type="Gene3D" id="3.10.590.10">
    <property type="entry name" value="ph1033 like domains"/>
    <property type="match status" value="1"/>
</dbReference>
<evidence type="ECO:0000256" key="8">
    <source>
        <dbReference type="ARBA" id="ARBA00023242"/>
    </source>
</evidence>
<feature type="domain" description="Helicase ATP-binding" evidence="13">
    <location>
        <begin position="171"/>
        <end position="337"/>
    </location>
</feature>
<keyword evidence="6" id="KW-0067">ATP-binding</keyword>
<dbReference type="Proteomes" id="UP000792457">
    <property type="component" value="Unassembled WGS sequence"/>
</dbReference>
<dbReference type="Pfam" id="PF00271">
    <property type="entry name" value="Helicase_C"/>
    <property type="match status" value="1"/>
</dbReference>
<dbReference type="InterPro" id="IPR011709">
    <property type="entry name" value="DEAD-box_helicase_OB_fold"/>
</dbReference>
<evidence type="ECO:0000256" key="10">
    <source>
        <dbReference type="SAM" id="MobiDB-lite"/>
    </source>
</evidence>
<keyword evidence="7" id="KW-0694">RNA-binding</keyword>
<dbReference type="GO" id="GO:0003723">
    <property type="term" value="F:RNA binding"/>
    <property type="evidence" value="ECO:0007669"/>
    <property type="project" value="UniProtKB-KW"/>
</dbReference>
<dbReference type="GO" id="GO:0003677">
    <property type="term" value="F:DNA binding"/>
    <property type="evidence" value="ECO:0007669"/>
    <property type="project" value="UniProtKB-ARBA"/>
</dbReference>
<dbReference type="PROSITE" id="PS50088">
    <property type="entry name" value="ANK_REPEAT"/>
    <property type="match status" value="1"/>
</dbReference>
<evidence type="ECO:0000259" key="11">
    <source>
        <dbReference type="PROSITE" id="PS50882"/>
    </source>
</evidence>
<dbReference type="PROSITE" id="PS50882">
    <property type="entry name" value="YTH"/>
    <property type="match status" value="1"/>
</dbReference>
<dbReference type="Gene3D" id="3.30.1370.50">
    <property type="entry name" value="R3H-like domain"/>
    <property type="match status" value="1"/>
</dbReference>
<dbReference type="SMART" id="SM00487">
    <property type="entry name" value="DEXDc"/>
    <property type="match status" value="1"/>
</dbReference>
<dbReference type="Pfam" id="PF00270">
    <property type="entry name" value="DEAD"/>
    <property type="match status" value="1"/>
</dbReference>
<dbReference type="Pfam" id="PF21010">
    <property type="entry name" value="HA2_C"/>
    <property type="match status" value="1"/>
</dbReference>
<keyword evidence="9" id="KW-0040">ANK repeat</keyword>
<dbReference type="FunFam" id="3.40.50.300:FF:000284">
    <property type="entry name" value="probable ATP-dependent RNA helicase YTHDC2"/>
    <property type="match status" value="1"/>
</dbReference>
<keyword evidence="8" id="KW-0539">Nucleus</keyword>
<gene>
    <name evidence="15" type="ORF">J437_LFUL004375</name>
</gene>
<evidence type="ECO:0000256" key="4">
    <source>
        <dbReference type="ARBA" id="ARBA00022801"/>
    </source>
</evidence>
<dbReference type="PANTHER" id="PTHR18934:SF213">
    <property type="entry name" value="3'-5' RNA HELICASE YTHDC2"/>
    <property type="match status" value="1"/>
</dbReference>
<dbReference type="Pfam" id="PF26026">
    <property type="entry name" value="RNA_hel_CTD"/>
    <property type="match status" value="1"/>
</dbReference>
<evidence type="ECO:0000256" key="6">
    <source>
        <dbReference type="ARBA" id="ARBA00022840"/>
    </source>
</evidence>
<dbReference type="GO" id="GO:0004386">
    <property type="term" value="F:helicase activity"/>
    <property type="evidence" value="ECO:0007669"/>
    <property type="project" value="UniProtKB-KW"/>
</dbReference>
<dbReference type="InterPro" id="IPR002110">
    <property type="entry name" value="Ankyrin_rpt"/>
</dbReference>
<dbReference type="InterPro" id="IPR001374">
    <property type="entry name" value="R3H_dom"/>
</dbReference>
<dbReference type="SUPFAM" id="SSF52540">
    <property type="entry name" value="P-loop containing nucleoside triphosphate hydrolases"/>
    <property type="match status" value="1"/>
</dbReference>
<dbReference type="InterPro" id="IPR007502">
    <property type="entry name" value="Helicase-assoc_dom"/>
</dbReference>
<evidence type="ECO:0008006" key="17">
    <source>
        <dbReference type="Google" id="ProtNLM"/>
    </source>
</evidence>
<dbReference type="InterPro" id="IPR027417">
    <property type="entry name" value="P-loop_NTPase"/>
</dbReference>
<dbReference type="PROSITE" id="PS50297">
    <property type="entry name" value="ANK_REP_REGION"/>
    <property type="match status" value="1"/>
</dbReference>
<evidence type="ECO:0000256" key="9">
    <source>
        <dbReference type="PROSITE-ProRule" id="PRU00023"/>
    </source>
</evidence>
<dbReference type="FunFam" id="1.20.120.1080:FF:000008">
    <property type="entry name" value="probable ATP-dependent RNA helicase YTHDC2"/>
    <property type="match status" value="1"/>
</dbReference>
<dbReference type="Pfam" id="PF01424">
    <property type="entry name" value="R3H"/>
    <property type="match status" value="1"/>
</dbReference>
<dbReference type="SMART" id="SM00847">
    <property type="entry name" value="HA2"/>
    <property type="match status" value="1"/>
</dbReference>
<comment type="caution">
    <text evidence="15">The sequence shown here is derived from an EMBL/GenBank/DDBJ whole genome shotgun (WGS) entry which is preliminary data.</text>
</comment>
<dbReference type="GO" id="GO:0005634">
    <property type="term" value="C:nucleus"/>
    <property type="evidence" value="ECO:0007669"/>
    <property type="project" value="UniProtKB-SubCell"/>
</dbReference>
<sequence>MPRRNKAVNVGEDVKIAVDLSLNKFRLTEDQKELEFPSSLTSEERAYIHQVALHLGLKSKSRGKGANRYLTVYKREGSTIVQADAVFQLLHSSRQNIYLLLHKYPLTNKERQELLPLTERDRLINSEARDFNKATGRLTNGVPQVPCSAVSMELLSFRKSLPIWNLKGEIMHSINNNQVIIISGDTGCGKTTQVPQFIMEHYNHTGRPCRIICTQPRRLSAITISERVAAERDERIGQSVGYQVRLESRVSPKTVLTYCTNGVLLRTLMGGDSALATVTHVVIDEVHERDRFSDFLLIVLRESLSRFQTLRLVLMSATMDSQLFVKYFSGCPVVKIYAIVDLSTGYLNGTTRSLVEKRREQREKLEKWTESISEGIKNVSISSSDNKLLATPILGQGNKCTSTENVPEKIELEPWLVEEMDRCMTEAWVSASEDAFAQLLHLIFSENVYVDYQHSETSITPLMVAASRGSLNTVEQLLNLGANVNLRAPNSWSALDWAKNLKQTEVVELLEAYMNTPDTPSDANSDNASVELTQEDRDLLDVYHQGFNDENVNIDLIMVLLLKIHSSHDNGAILVFLPGYEEIITLRDKVLQEEKKFSEIMKFNLFILHSNMQTIDQKRVFHPSPPGVRKIILSTNIAETSITIDDVVFVINSGKIKERSFDALSGVNTLHTSWASRACAQQRRGRAGRTRPGCCYHLFSRIRYQAMQPYHTPEILRVPLQELCLNAKLLAPSNIAIADFLAKAIEPPPFLVTRHSVQMLKMMDALDSWEDLTELGHHLPDLPLEPHLGKMLLYSIVLKCLDPVLTIVTCMAHRDPFILPSQPSQKRASDLSRKKLAADSYSDHMALLRAFQVWQQAKSLGRDAVFCEKNLISSSTMEMVVALRSRLLGQLRASGFVRARGGGDIRDLNTNSEQWAVVKAALCAGLYPNLIRVDREHCQLRTQKESKVMFHQSSTLRAHPKSPRTTVAASHGSAVAELPSDWLVYDEMSQMGRVRLAKGCTLVSPITVALFAGPSRLPPDALSEADVYAGEGMAEMESDSEAEERGDGSTTILKIDDWVVFRVDTEAAHLALQLRQKFHSLLLRRFRAPTRPWSQVDETVLRAVVSVLVAEEQALGMQQPPGIGQRPKPVAPESPYNICPSRVLSDDCHIFEEKSSLEDEDRLRNSRMRLALEMPSDKEEMTGSNSMTAAMRYFVIKANSQKAIEASLGRGVWAFTPTTERKLLKPLKEGKTVLLIFSVQGSGHFQGYARLRGEGTVEGERCPELTAPNLGAPRPVEWLKRANIPFQACRHLLNPFNENRKVQSSRDGQEIEPGVGNLLCSLWEKVPPFVSKATLFDRLGASPGPHSSPPRNAHPSRPAERSAHHGRPIRGHLGSTSWAGGAIGAGRTADNFARPH</sequence>
<evidence type="ECO:0000256" key="1">
    <source>
        <dbReference type="ARBA" id="ARBA00004123"/>
    </source>
</evidence>
<feature type="domain" description="YTH" evidence="11">
    <location>
        <begin position="1191"/>
        <end position="1323"/>
    </location>
</feature>
<evidence type="ECO:0000259" key="14">
    <source>
        <dbReference type="PROSITE" id="PS51194"/>
    </source>
</evidence>
<dbReference type="GO" id="GO:0005524">
    <property type="term" value="F:ATP binding"/>
    <property type="evidence" value="ECO:0007669"/>
    <property type="project" value="UniProtKB-KW"/>
</dbReference>
<accession>A0A8K0K3P4</accession>
<feature type="domain" description="R3H" evidence="12">
    <location>
        <begin position="12"/>
        <end position="76"/>
    </location>
</feature>
<evidence type="ECO:0000256" key="7">
    <source>
        <dbReference type="ARBA" id="ARBA00022884"/>
    </source>
</evidence>
<dbReference type="CDD" id="cd21134">
    <property type="entry name" value="YTH"/>
    <property type="match status" value="1"/>
</dbReference>
<reference evidence="15" key="1">
    <citation type="submission" date="2013-04" db="EMBL/GenBank/DDBJ databases">
        <authorList>
            <person name="Qu J."/>
            <person name="Murali S.C."/>
            <person name="Bandaranaike D."/>
            <person name="Bellair M."/>
            <person name="Blankenburg K."/>
            <person name="Chao H."/>
            <person name="Dinh H."/>
            <person name="Doddapaneni H."/>
            <person name="Downs B."/>
            <person name="Dugan-Rocha S."/>
            <person name="Elkadiri S."/>
            <person name="Gnanaolivu R.D."/>
            <person name="Hernandez B."/>
            <person name="Javaid M."/>
            <person name="Jayaseelan J.C."/>
            <person name="Lee S."/>
            <person name="Li M."/>
            <person name="Ming W."/>
            <person name="Munidasa M."/>
            <person name="Muniz J."/>
            <person name="Nguyen L."/>
            <person name="Ongeri F."/>
            <person name="Osuji N."/>
            <person name="Pu L.-L."/>
            <person name="Puazo M."/>
            <person name="Qu C."/>
            <person name="Quiroz J."/>
            <person name="Raj R."/>
            <person name="Weissenberger G."/>
            <person name="Xin Y."/>
            <person name="Zou X."/>
            <person name="Han Y."/>
            <person name="Richards S."/>
            <person name="Worley K."/>
            <person name="Muzny D."/>
            <person name="Gibbs R."/>
        </authorList>
    </citation>
    <scope>NUCLEOTIDE SEQUENCE</scope>
    <source>
        <strain evidence="15">Sampled in the wild</strain>
    </source>
</reference>
<reference evidence="15" key="2">
    <citation type="submission" date="2017-10" db="EMBL/GenBank/DDBJ databases">
        <title>Ladona fulva Genome sequencing and assembly.</title>
        <authorList>
            <person name="Murali S."/>
            <person name="Richards S."/>
            <person name="Bandaranaike D."/>
            <person name="Bellair M."/>
            <person name="Blankenburg K."/>
            <person name="Chao H."/>
            <person name="Dinh H."/>
            <person name="Doddapaneni H."/>
            <person name="Dugan-Rocha S."/>
            <person name="Elkadiri S."/>
            <person name="Gnanaolivu R."/>
            <person name="Hernandez B."/>
            <person name="Skinner E."/>
            <person name="Javaid M."/>
            <person name="Lee S."/>
            <person name="Li M."/>
            <person name="Ming W."/>
            <person name="Munidasa M."/>
            <person name="Muniz J."/>
            <person name="Nguyen L."/>
            <person name="Hughes D."/>
            <person name="Osuji N."/>
            <person name="Pu L.-L."/>
            <person name="Puazo M."/>
            <person name="Qu C."/>
            <person name="Quiroz J."/>
            <person name="Raj R."/>
            <person name="Weissenberger G."/>
            <person name="Xin Y."/>
            <person name="Zou X."/>
            <person name="Han Y."/>
            <person name="Worley K."/>
            <person name="Muzny D."/>
            <person name="Gibbs R."/>
        </authorList>
    </citation>
    <scope>NUCLEOTIDE SEQUENCE</scope>
    <source>
        <strain evidence="15">Sampled in the wild</strain>
    </source>
</reference>
<dbReference type="SMART" id="SM00393">
    <property type="entry name" value="R3H"/>
    <property type="match status" value="1"/>
</dbReference>
<dbReference type="SUPFAM" id="SSF82708">
    <property type="entry name" value="R3H domain"/>
    <property type="match status" value="1"/>
</dbReference>
<dbReference type="InterPro" id="IPR014001">
    <property type="entry name" value="Helicase_ATP-bd"/>
</dbReference>
<keyword evidence="3" id="KW-0547">Nucleotide-binding</keyword>
<dbReference type="Gene3D" id="3.40.50.300">
    <property type="entry name" value="P-loop containing nucleotide triphosphate hydrolases"/>
    <property type="match status" value="2"/>
</dbReference>
<dbReference type="SUPFAM" id="SSF48403">
    <property type="entry name" value="Ankyrin repeat"/>
    <property type="match status" value="1"/>
</dbReference>
<dbReference type="PROSITE" id="PS51192">
    <property type="entry name" value="HELICASE_ATP_BIND_1"/>
    <property type="match status" value="1"/>
</dbReference>
<dbReference type="PROSITE" id="PS51194">
    <property type="entry name" value="HELICASE_CTER"/>
    <property type="match status" value="1"/>
</dbReference>
<keyword evidence="5" id="KW-0347">Helicase</keyword>
<dbReference type="SMART" id="SM00248">
    <property type="entry name" value="ANK"/>
    <property type="match status" value="2"/>
</dbReference>
<feature type="domain" description="Helicase C-terminal" evidence="14">
    <location>
        <begin position="556"/>
        <end position="731"/>
    </location>
</feature>
<comment type="similarity">
    <text evidence="2">Belongs to the DEAD box helicase family. DEAH subfamily.</text>
</comment>
<protein>
    <recommendedName>
        <fullName evidence="17">RNA helicase</fullName>
    </recommendedName>
</protein>
<feature type="region of interest" description="Disordered" evidence="10">
    <location>
        <begin position="950"/>
        <end position="970"/>
    </location>
</feature>
<comment type="subcellular location">
    <subcellularLocation>
        <location evidence="1">Nucleus</location>
    </subcellularLocation>
</comment>
<feature type="region of interest" description="Disordered" evidence="10">
    <location>
        <begin position="1340"/>
        <end position="1396"/>
    </location>
</feature>
<organism evidence="15 16">
    <name type="scientific">Ladona fulva</name>
    <name type="common">Scarce chaser dragonfly</name>
    <name type="synonym">Libellula fulva</name>
    <dbReference type="NCBI Taxonomy" id="123851"/>
    <lineage>
        <taxon>Eukaryota</taxon>
        <taxon>Metazoa</taxon>
        <taxon>Ecdysozoa</taxon>
        <taxon>Arthropoda</taxon>
        <taxon>Hexapoda</taxon>
        <taxon>Insecta</taxon>
        <taxon>Pterygota</taxon>
        <taxon>Palaeoptera</taxon>
        <taxon>Odonata</taxon>
        <taxon>Epiprocta</taxon>
        <taxon>Anisoptera</taxon>
        <taxon>Libelluloidea</taxon>
        <taxon>Libellulidae</taxon>
        <taxon>Ladona</taxon>
    </lineage>
</organism>
<dbReference type="Pfam" id="PF07717">
    <property type="entry name" value="OB_NTP_bind"/>
    <property type="match status" value="1"/>
</dbReference>
<dbReference type="InterPro" id="IPR036770">
    <property type="entry name" value="Ankyrin_rpt-contain_sf"/>
</dbReference>
<dbReference type="EMBL" id="KZ308294">
    <property type="protein sequence ID" value="KAG8226725.1"/>
    <property type="molecule type" value="Genomic_DNA"/>
</dbReference>
<evidence type="ECO:0000256" key="3">
    <source>
        <dbReference type="ARBA" id="ARBA00022741"/>
    </source>
</evidence>
<evidence type="ECO:0000259" key="12">
    <source>
        <dbReference type="PROSITE" id="PS51061"/>
    </source>
</evidence>
<dbReference type="CDD" id="cd18791">
    <property type="entry name" value="SF2_C_RHA"/>
    <property type="match status" value="1"/>
</dbReference>
<dbReference type="InterPro" id="IPR001650">
    <property type="entry name" value="Helicase_C-like"/>
</dbReference>
<dbReference type="PANTHER" id="PTHR18934">
    <property type="entry name" value="ATP-DEPENDENT RNA HELICASE"/>
    <property type="match status" value="1"/>
</dbReference>
<dbReference type="GO" id="GO:0016787">
    <property type="term" value="F:hydrolase activity"/>
    <property type="evidence" value="ECO:0007669"/>
    <property type="project" value="UniProtKB-KW"/>
</dbReference>
<dbReference type="Gene3D" id="1.25.40.20">
    <property type="entry name" value="Ankyrin repeat-containing domain"/>
    <property type="match status" value="1"/>
</dbReference>
<evidence type="ECO:0000256" key="5">
    <source>
        <dbReference type="ARBA" id="ARBA00022806"/>
    </source>
</evidence>